<proteinExistence type="predicted"/>
<reference evidence="1 2" key="1">
    <citation type="submission" date="2023-08" db="EMBL/GenBank/DDBJ databases">
        <title>Implementing the SeqCode for naming new Mesorhizobium species isolated from Vachellia karroo root nodules.</title>
        <authorList>
            <person name="Van Lill M."/>
        </authorList>
    </citation>
    <scope>NUCLEOTIDE SEQUENCE [LARGE SCALE GENOMIC DNA]</scope>
    <source>
        <strain evidence="1 2">VK22B</strain>
    </source>
</reference>
<dbReference type="Proteomes" id="UP001271249">
    <property type="component" value="Unassembled WGS sequence"/>
</dbReference>
<comment type="caution">
    <text evidence="1">The sequence shown here is derived from an EMBL/GenBank/DDBJ whole genome shotgun (WGS) entry which is preliminary data.</text>
</comment>
<evidence type="ECO:0000313" key="2">
    <source>
        <dbReference type="Proteomes" id="UP001271249"/>
    </source>
</evidence>
<keyword evidence="2" id="KW-1185">Reference proteome</keyword>
<dbReference type="EMBL" id="JAVIJC010000046">
    <property type="protein sequence ID" value="MDX8495900.1"/>
    <property type="molecule type" value="Genomic_DNA"/>
</dbReference>
<evidence type="ECO:0000313" key="1">
    <source>
        <dbReference type="EMBL" id="MDX8495900.1"/>
    </source>
</evidence>
<gene>
    <name evidence="1" type="ORF">RFN29_30615</name>
</gene>
<protein>
    <submittedName>
        <fullName evidence="1">Uncharacterized protein</fullName>
    </submittedName>
</protein>
<accession>A0ABU4Z9K9</accession>
<sequence>MQLKPEILAVLNTLGATDPELTSLTNYFADRLTAAEATVLQLQANAESIQTQIGEAQAHAEAIRAAIGKFVVTDA</sequence>
<dbReference type="RefSeq" id="WP_320229606.1">
    <property type="nucleotide sequence ID" value="NZ_JAVIJC010000046.1"/>
</dbReference>
<name>A0ABU4Z9K9_9HYPH</name>
<organism evidence="1 2">
    <name type="scientific">Mesorhizobium captivum</name>
    <dbReference type="NCBI Taxonomy" id="3072319"/>
    <lineage>
        <taxon>Bacteria</taxon>
        <taxon>Pseudomonadati</taxon>
        <taxon>Pseudomonadota</taxon>
        <taxon>Alphaproteobacteria</taxon>
        <taxon>Hyphomicrobiales</taxon>
        <taxon>Phyllobacteriaceae</taxon>
        <taxon>Mesorhizobium</taxon>
    </lineage>
</organism>